<dbReference type="AlphaFoldDB" id="A0A1I0I050"/>
<dbReference type="PANTHER" id="PTHR30222">
    <property type="entry name" value="SPERMIDINE/PUTRESCINE-BINDING PERIPLASMIC PROTEIN"/>
    <property type="match status" value="1"/>
</dbReference>
<feature type="transmembrane region" description="Helical" evidence="9">
    <location>
        <begin position="288"/>
        <end position="307"/>
    </location>
</feature>
<dbReference type="RefSeq" id="WP_074650403.1">
    <property type="nucleotide sequence ID" value="NZ_FOIL01000063.1"/>
</dbReference>
<evidence type="ECO:0000256" key="4">
    <source>
        <dbReference type="ARBA" id="ARBA00022692"/>
    </source>
</evidence>
<evidence type="ECO:0000256" key="6">
    <source>
        <dbReference type="ARBA" id="ARBA00022764"/>
    </source>
</evidence>
<dbReference type="STRING" id="1526.SAMN02910262_02587"/>
<evidence type="ECO:0000256" key="7">
    <source>
        <dbReference type="ARBA" id="ARBA00022989"/>
    </source>
</evidence>
<dbReference type="InterPro" id="IPR000515">
    <property type="entry name" value="MetI-like"/>
</dbReference>
<dbReference type="Proteomes" id="UP000199820">
    <property type="component" value="Unassembled WGS sequence"/>
</dbReference>
<dbReference type="OrthoDB" id="9769319at2"/>
<evidence type="ECO:0000313" key="11">
    <source>
        <dbReference type="EMBL" id="SET89785.1"/>
    </source>
</evidence>
<feature type="transmembrane region" description="Helical" evidence="9">
    <location>
        <begin position="12"/>
        <end position="37"/>
    </location>
</feature>
<keyword evidence="7 9" id="KW-1133">Transmembrane helix</keyword>
<evidence type="ECO:0000256" key="1">
    <source>
        <dbReference type="ARBA" id="ARBA00004141"/>
    </source>
</evidence>
<evidence type="ECO:0000259" key="10">
    <source>
        <dbReference type="PROSITE" id="PS50928"/>
    </source>
</evidence>
<dbReference type="InterPro" id="IPR006059">
    <property type="entry name" value="SBP"/>
</dbReference>
<feature type="domain" description="ABC transmembrane type-1" evidence="10">
    <location>
        <begin position="67"/>
        <end position="255"/>
    </location>
</feature>
<feature type="transmembrane region" description="Helical" evidence="9">
    <location>
        <begin position="179"/>
        <end position="200"/>
    </location>
</feature>
<dbReference type="GO" id="GO:0019808">
    <property type="term" value="F:polyamine binding"/>
    <property type="evidence" value="ECO:0007669"/>
    <property type="project" value="InterPro"/>
</dbReference>
<dbReference type="CDD" id="cd06261">
    <property type="entry name" value="TM_PBP2"/>
    <property type="match status" value="1"/>
</dbReference>
<keyword evidence="8 9" id="KW-0472">Membrane</keyword>
<dbReference type="GO" id="GO:0042597">
    <property type="term" value="C:periplasmic space"/>
    <property type="evidence" value="ECO:0007669"/>
    <property type="project" value="UniProtKB-SubCell"/>
</dbReference>
<feature type="transmembrane region" description="Helical" evidence="9">
    <location>
        <begin position="113"/>
        <end position="132"/>
    </location>
</feature>
<dbReference type="Gene3D" id="1.10.3720.10">
    <property type="entry name" value="MetI-like"/>
    <property type="match status" value="1"/>
</dbReference>
<proteinExistence type="inferred from homology"/>
<dbReference type="PROSITE" id="PS50928">
    <property type="entry name" value="ABC_TM1"/>
    <property type="match status" value="1"/>
</dbReference>
<dbReference type="SUPFAM" id="SSF53850">
    <property type="entry name" value="Periplasmic binding protein-like II"/>
    <property type="match status" value="1"/>
</dbReference>
<feature type="transmembrane region" description="Helical" evidence="9">
    <location>
        <begin position="71"/>
        <end position="92"/>
    </location>
</feature>
<dbReference type="EMBL" id="FOIL01000063">
    <property type="protein sequence ID" value="SET89785.1"/>
    <property type="molecule type" value="Genomic_DNA"/>
</dbReference>
<keyword evidence="3 9" id="KW-0813">Transport</keyword>
<dbReference type="PRINTS" id="PR00909">
    <property type="entry name" value="SPERMDNBNDNG"/>
</dbReference>
<dbReference type="SUPFAM" id="SSF161098">
    <property type="entry name" value="MetI-like"/>
    <property type="match status" value="1"/>
</dbReference>
<dbReference type="PANTHER" id="PTHR30222:SF17">
    <property type="entry name" value="SPERMIDINE_PUTRESCINE-BINDING PERIPLASMIC PROTEIN"/>
    <property type="match status" value="1"/>
</dbReference>
<dbReference type="eggNOG" id="COG1177">
    <property type="taxonomic scope" value="Bacteria"/>
</dbReference>
<accession>A0A1I0I050</accession>
<reference evidence="11 12" key="1">
    <citation type="submission" date="2016-10" db="EMBL/GenBank/DDBJ databases">
        <authorList>
            <person name="de Groot N.N."/>
        </authorList>
    </citation>
    <scope>NUCLEOTIDE SEQUENCE [LARGE SCALE GENOMIC DNA]</scope>
    <source>
        <strain evidence="11 12">KH1P1</strain>
    </source>
</reference>
<organism evidence="11 12">
    <name type="scientific">[Clostridium] aminophilum</name>
    <dbReference type="NCBI Taxonomy" id="1526"/>
    <lineage>
        <taxon>Bacteria</taxon>
        <taxon>Bacillati</taxon>
        <taxon>Bacillota</taxon>
        <taxon>Clostridia</taxon>
        <taxon>Lachnospirales</taxon>
        <taxon>Lachnospiraceae</taxon>
    </lineage>
</organism>
<dbReference type="GO" id="GO:0015846">
    <property type="term" value="P:polyamine transport"/>
    <property type="evidence" value="ECO:0007669"/>
    <property type="project" value="InterPro"/>
</dbReference>
<comment type="subcellular location">
    <subcellularLocation>
        <location evidence="9">Cell membrane</location>
        <topology evidence="9">Multi-pass membrane protein</topology>
    </subcellularLocation>
    <subcellularLocation>
        <location evidence="1">Membrane</location>
        <topology evidence="1">Multi-pass membrane protein</topology>
    </subcellularLocation>
    <subcellularLocation>
        <location evidence="2">Periplasm</location>
    </subcellularLocation>
</comment>
<keyword evidence="12" id="KW-1185">Reference proteome</keyword>
<evidence type="ECO:0000256" key="8">
    <source>
        <dbReference type="ARBA" id="ARBA00023136"/>
    </source>
</evidence>
<name>A0A1I0I050_9FIRM</name>
<evidence type="ECO:0000256" key="5">
    <source>
        <dbReference type="ARBA" id="ARBA00022729"/>
    </source>
</evidence>
<evidence type="ECO:0000313" key="12">
    <source>
        <dbReference type="Proteomes" id="UP000199820"/>
    </source>
</evidence>
<protein>
    <submittedName>
        <fullName evidence="11">Spermidine/putrescine transport system permease protein</fullName>
    </submittedName>
</protein>
<dbReference type="InterPro" id="IPR035906">
    <property type="entry name" value="MetI-like_sf"/>
</dbReference>
<sequence>MKRTRHYSLKQFFQDFYLVLILFFLYAPIVTMIVLSFNNTKSRSVWGGFTTHWYTAMFDNPTIMNALTNTLLIAFSSALVATILGTAAAIGIRSMGKTPRSIAMSMNNIPMMNSDIVTGISLMLAFIAYGISLGFKTVLIAHITFNVPYVILSVMPKLHQTNRSTYEAALDLGASPFQAFMKVIFPDIVPGVLSGFLMAFTMSLDDFIITHFTRGAGIDTLSTLIYSEVRRGIQPTMYALSSVIFITVLVLLLITNLKPQEPAHRARTPELKARRLAQKKRRAAARRIILITAVSAVMIVCGSWTVMRYQTAHSDVLYVYNAGEYIDESVIRQFEDETGIHVTYDVFETNEEMYPVIEAGAVQYDAVCPSDYMIQKMLENDLLAEINFDNVPNLSHIDPKCLEMARSFDPENRYSVPYTWGTVGILYNEDFFKQHGLTPPKTWKDLWNPALTGEILMQDSVRDAFMVSLKSLGYSANSTDINQLQEAKRNLIRQKPLLQAYVVDQVRDKMIGGEAAVGVIYSGELLYIQNEIENQNLGYRLDYVIPEEGTNLWEDAWVIPKNAPNKENAEKWLNFLCRPDIAMKNFRYITYATPNKTVYDMLEPELQNNKGVFPDDSQLGASEVYKYLGDDADKIYNELWKEVKSE</sequence>
<evidence type="ECO:0000256" key="3">
    <source>
        <dbReference type="ARBA" id="ARBA00022448"/>
    </source>
</evidence>
<keyword evidence="6" id="KW-0574">Periplasm</keyword>
<dbReference type="Pfam" id="PF00528">
    <property type="entry name" value="BPD_transp_1"/>
    <property type="match status" value="1"/>
</dbReference>
<dbReference type="InterPro" id="IPR001188">
    <property type="entry name" value="Sperm_putr-bd"/>
</dbReference>
<dbReference type="GO" id="GO:0055085">
    <property type="term" value="P:transmembrane transport"/>
    <property type="evidence" value="ECO:0007669"/>
    <property type="project" value="InterPro"/>
</dbReference>
<keyword evidence="5" id="KW-0732">Signal</keyword>
<dbReference type="GO" id="GO:0005886">
    <property type="term" value="C:plasma membrane"/>
    <property type="evidence" value="ECO:0007669"/>
    <property type="project" value="UniProtKB-SubCell"/>
</dbReference>
<dbReference type="Gene3D" id="3.40.190.10">
    <property type="entry name" value="Periplasmic binding protein-like II"/>
    <property type="match status" value="2"/>
</dbReference>
<gene>
    <name evidence="11" type="ORF">SAMN04487771_106310</name>
</gene>
<evidence type="ECO:0000256" key="2">
    <source>
        <dbReference type="ARBA" id="ARBA00004418"/>
    </source>
</evidence>
<feature type="transmembrane region" description="Helical" evidence="9">
    <location>
        <begin position="138"/>
        <end position="158"/>
    </location>
</feature>
<evidence type="ECO:0000256" key="9">
    <source>
        <dbReference type="RuleBase" id="RU363032"/>
    </source>
</evidence>
<dbReference type="Pfam" id="PF13416">
    <property type="entry name" value="SBP_bac_8"/>
    <property type="match status" value="1"/>
</dbReference>
<comment type="similarity">
    <text evidence="9">Belongs to the binding-protein-dependent transport system permease family.</text>
</comment>
<dbReference type="CDD" id="cd13663">
    <property type="entry name" value="PBP2_PotD_PotF_like_2"/>
    <property type="match status" value="1"/>
</dbReference>
<feature type="transmembrane region" description="Helical" evidence="9">
    <location>
        <begin position="237"/>
        <end position="257"/>
    </location>
</feature>
<keyword evidence="4 9" id="KW-0812">Transmembrane</keyword>
<dbReference type="eggNOG" id="COG0687">
    <property type="taxonomic scope" value="Bacteria"/>
</dbReference>